<feature type="transmembrane region" description="Helical" evidence="1">
    <location>
        <begin position="126"/>
        <end position="147"/>
    </location>
</feature>
<feature type="transmembrane region" description="Helical" evidence="1">
    <location>
        <begin position="227"/>
        <end position="246"/>
    </location>
</feature>
<evidence type="ECO:0000313" key="4">
    <source>
        <dbReference type="Proteomes" id="UP000707206"/>
    </source>
</evidence>
<reference evidence="3" key="2">
    <citation type="submission" date="2020-03" db="EMBL/GenBank/DDBJ databases">
        <title>Flavobacteriaceae bacterium strain TP-CH-4, a member of the family Flavobacteriaceae isolated from a deep-sea seamount.</title>
        <authorList>
            <person name="Zhang D.-C."/>
        </authorList>
    </citation>
    <scope>NUCLEOTIDE SEQUENCE</scope>
    <source>
        <strain evidence="3">TP-CH-4</strain>
    </source>
</reference>
<dbReference type="RefSeq" id="WP_152574470.1">
    <property type="nucleotide sequence ID" value="NZ_VIKU02000003.1"/>
</dbReference>
<feature type="transmembrane region" description="Helical" evidence="1">
    <location>
        <begin position="252"/>
        <end position="272"/>
    </location>
</feature>
<dbReference type="PANTHER" id="PTHR36927">
    <property type="entry name" value="BLR4337 PROTEIN"/>
    <property type="match status" value="1"/>
</dbReference>
<dbReference type="InterPro" id="IPR050623">
    <property type="entry name" value="Glucan_succinyl_AcylTrfase"/>
</dbReference>
<keyword evidence="1" id="KW-0812">Transmembrane</keyword>
<feature type="domain" description="Acyltransferase 3" evidence="2">
    <location>
        <begin position="7"/>
        <end position="330"/>
    </location>
</feature>
<keyword evidence="3" id="KW-0012">Acyltransferase</keyword>
<feature type="transmembrane region" description="Helical" evidence="1">
    <location>
        <begin position="91"/>
        <end position="114"/>
    </location>
</feature>
<feature type="transmembrane region" description="Helical" evidence="1">
    <location>
        <begin position="284"/>
        <end position="305"/>
    </location>
</feature>
<feature type="transmembrane region" description="Helical" evidence="1">
    <location>
        <begin position="58"/>
        <end position="75"/>
    </location>
</feature>
<feature type="transmembrane region" description="Helical" evidence="1">
    <location>
        <begin position="167"/>
        <end position="183"/>
    </location>
</feature>
<reference evidence="3" key="1">
    <citation type="submission" date="2019-07" db="EMBL/GenBank/DDBJ databases">
        <authorList>
            <person name="De-Chao Zhang Q."/>
        </authorList>
    </citation>
    <scope>NUCLEOTIDE SEQUENCE</scope>
    <source>
        <strain evidence="3">TP-CH-4</strain>
    </source>
</reference>
<feature type="transmembrane region" description="Helical" evidence="1">
    <location>
        <begin position="12"/>
        <end position="38"/>
    </location>
</feature>
<keyword evidence="3" id="KW-0808">Transferase</keyword>
<name>A0A967AVK5_9FLAO</name>
<keyword evidence="1" id="KW-1133">Transmembrane helix</keyword>
<comment type="caution">
    <text evidence="3">The sequence shown here is derived from an EMBL/GenBank/DDBJ whole genome shotgun (WGS) entry which is preliminary data.</text>
</comment>
<organism evidence="3 4">
    <name type="scientific">Pelagihabitans pacificus</name>
    <dbReference type="NCBI Taxonomy" id="2696054"/>
    <lineage>
        <taxon>Bacteria</taxon>
        <taxon>Pseudomonadati</taxon>
        <taxon>Bacteroidota</taxon>
        <taxon>Flavobacteriia</taxon>
        <taxon>Flavobacteriales</taxon>
        <taxon>Flavobacteriaceae</taxon>
        <taxon>Pelagihabitans</taxon>
    </lineage>
</organism>
<protein>
    <submittedName>
        <fullName evidence="3">Acyltransferase family protein</fullName>
    </submittedName>
</protein>
<proteinExistence type="predicted"/>
<dbReference type="Pfam" id="PF01757">
    <property type="entry name" value="Acyl_transf_3"/>
    <property type="match status" value="1"/>
</dbReference>
<dbReference type="Proteomes" id="UP000707206">
    <property type="component" value="Unassembled WGS sequence"/>
</dbReference>
<dbReference type="InterPro" id="IPR002656">
    <property type="entry name" value="Acyl_transf_3_dom"/>
</dbReference>
<evidence type="ECO:0000313" key="3">
    <source>
        <dbReference type="EMBL" id="NHF59965.1"/>
    </source>
</evidence>
<dbReference type="EMBL" id="VIKU02000003">
    <property type="protein sequence ID" value="NHF59965.1"/>
    <property type="molecule type" value="Genomic_DNA"/>
</dbReference>
<keyword evidence="4" id="KW-1185">Reference proteome</keyword>
<dbReference type="AlphaFoldDB" id="A0A967AVK5"/>
<gene>
    <name evidence="3" type="ORF">FK220_011475</name>
</gene>
<evidence type="ECO:0000256" key="1">
    <source>
        <dbReference type="SAM" id="Phobius"/>
    </source>
</evidence>
<dbReference type="GO" id="GO:0016747">
    <property type="term" value="F:acyltransferase activity, transferring groups other than amino-acyl groups"/>
    <property type="evidence" value="ECO:0007669"/>
    <property type="project" value="InterPro"/>
</dbReference>
<sequence>MKFERRHDIDWLRVIAIGLLLVYHIAIIFQPWAMFVGFIRSDALMEDLWKPMTLLNVWRIPLLFYVSGMGVYFAIRKRNWRQLLLERSKRILLPFVFGIIAIAPLHLFIFQGHYKMPLSYYPHAGHLWFLGNIFAYVLLLSPLFFYLKKKEGGRFMRILKSFMRHPLGPLSISVFFVIEVLLVKPQLFEMYAETWHGFFLGFLAFFFGFLFVYSGKVFWKTMLGWRWFYSGLAVILYTVRLLVLDLKSPDYLMALESNCWIFALFGFGYKYLNRPSATLSYLSQAAYPVYIIHMFVLYAMAAIVLPLEIPVLSKFLAIVTFTGIVCCLLYEFIIRRIGFLRPFFGLKWRYKQNVKVLEKSS</sequence>
<keyword evidence="1" id="KW-0472">Membrane</keyword>
<evidence type="ECO:0000259" key="2">
    <source>
        <dbReference type="Pfam" id="PF01757"/>
    </source>
</evidence>
<feature type="transmembrane region" description="Helical" evidence="1">
    <location>
        <begin position="195"/>
        <end position="215"/>
    </location>
</feature>
<dbReference type="PANTHER" id="PTHR36927:SF3">
    <property type="entry name" value="GLUCANS BIOSYNTHESIS PROTEIN C"/>
    <property type="match status" value="1"/>
</dbReference>
<accession>A0A967AVK5</accession>
<feature type="transmembrane region" description="Helical" evidence="1">
    <location>
        <begin position="311"/>
        <end position="333"/>
    </location>
</feature>